<accession>A0ABR3X619</accession>
<name>A0ABR3X619_9PEZI</name>
<proteinExistence type="predicted"/>
<gene>
    <name evidence="1" type="ORF">VTK73DRAFT_2232</name>
</gene>
<evidence type="ECO:0000313" key="1">
    <source>
        <dbReference type="EMBL" id="KAL1871181.1"/>
    </source>
</evidence>
<evidence type="ECO:0000313" key="2">
    <source>
        <dbReference type="Proteomes" id="UP001586593"/>
    </source>
</evidence>
<protein>
    <submittedName>
        <fullName evidence="1">Uncharacterized protein</fullName>
    </submittedName>
</protein>
<organism evidence="1 2">
    <name type="scientific">Phialemonium thermophilum</name>
    <dbReference type="NCBI Taxonomy" id="223376"/>
    <lineage>
        <taxon>Eukaryota</taxon>
        <taxon>Fungi</taxon>
        <taxon>Dikarya</taxon>
        <taxon>Ascomycota</taxon>
        <taxon>Pezizomycotina</taxon>
        <taxon>Sordariomycetes</taxon>
        <taxon>Sordariomycetidae</taxon>
        <taxon>Cephalothecales</taxon>
        <taxon>Cephalothecaceae</taxon>
        <taxon>Phialemonium</taxon>
    </lineage>
</organism>
<dbReference type="EMBL" id="JAZHXJ010000160">
    <property type="protein sequence ID" value="KAL1871181.1"/>
    <property type="molecule type" value="Genomic_DNA"/>
</dbReference>
<reference evidence="1 2" key="1">
    <citation type="journal article" date="2024" name="Commun. Biol.">
        <title>Comparative genomic analysis of thermophilic fungi reveals convergent evolutionary adaptations and gene losses.</title>
        <authorList>
            <person name="Steindorff A.S."/>
            <person name="Aguilar-Pontes M.V."/>
            <person name="Robinson A.J."/>
            <person name="Andreopoulos B."/>
            <person name="LaButti K."/>
            <person name="Kuo A."/>
            <person name="Mondo S."/>
            <person name="Riley R."/>
            <person name="Otillar R."/>
            <person name="Haridas S."/>
            <person name="Lipzen A."/>
            <person name="Grimwood J."/>
            <person name="Schmutz J."/>
            <person name="Clum A."/>
            <person name="Reid I.D."/>
            <person name="Moisan M.C."/>
            <person name="Butler G."/>
            <person name="Nguyen T.T.M."/>
            <person name="Dewar K."/>
            <person name="Conant G."/>
            <person name="Drula E."/>
            <person name="Henrissat B."/>
            <person name="Hansel C."/>
            <person name="Singer S."/>
            <person name="Hutchinson M.I."/>
            <person name="de Vries R.P."/>
            <person name="Natvig D.O."/>
            <person name="Powell A.J."/>
            <person name="Tsang A."/>
            <person name="Grigoriev I.V."/>
        </authorList>
    </citation>
    <scope>NUCLEOTIDE SEQUENCE [LARGE SCALE GENOMIC DNA]</scope>
    <source>
        <strain evidence="1 2">ATCC 24622</strain>
    </source>
</reference>
<keyword evidence="2" id="KW-1185">Reference proteome</keyword>
<dbReference type="Proteomes" id="UP001586593">
    <property type="component" value="Unassembled WGS sequence"/>
</dbReference>
<comment type="caution">
    <text evidence="1">The sequence shown here is derived from an EMBL/GenBank/DDBJ whole genome shotgun (WGS) entry which is preliminary data.</text>
</comment>
<sequence>MADHEGLSSASSMCGRANDLRYIRFADADMRMVAILLHDPHPPYRSMDFIQGSTSMEILLITKATRPSHSGPMEKHIGH</sequence>